<dbReference type="AlphaFoldDB" id="A0A9J7HXI2"/>
<keyword evidence="3" id="KW-1185">Reference proteome</keyword>
<dbReference type="InterPro" id="IPR000488">
    <property type="entry name" value="Death_dom"/>
</dbReference>
<dbReference type="InterPro" id="IPR011029">
    <property type="entry name" value="DEATH-like_dom_sf"/>
</dbReference>
<dbReference type="PROSITE" id="PS50017">
    <property type="entry name" value="DEATH_DOMAIN"/>
    <property type="match status" value="1"/>
</dbReference>
<name>A0A9J7HXI2_BRAFL</name>
<dbReference type="OrthoDB" id="5563016at2759"/>
<gene>
    <name evidence="4" type="primary">LOC118408974</name>
</gene>
<dbReference type="GO" id="GO:0007165">
    <property type="term" value="P:signal transduction"/>
    <property type="evidence" value="ECO:0007669"/>
    <property type="project" value="InterPro"/>
</dbReference>
<dbReference type="FunFam" id="1.10.533.10:FF:000095">
    <property type="entry name" value="Predicted protein"/>
    <property type="match status" value="1"/>
</dbReference>
<dbReference type="GeneID" id="118408974"/>
<feature type="non-terminal residue" evidence="4">
    <location>
        <position position="153"/>
    </location>
</feature>
<evidence type="ECO:0000259" key="2">
    <source>
        <dbReference type="PROSITE" id="PS50017"/>
    </source>
</evidence>
<evidence type="ECO:0000256" key="1">
    <source>
        <dbReference type="SAM" id="MobiDB-lite"/>
    </source>
</evidence>
<accession>A0A9J7HXI2</accession>
<dbReference type="Proteomes" id="UP000001554">
    <property type="component" value="Unplaced"/>
</dbReference>
<dbReference type="PANTHER" id="PTHR15077:SF9">
    <property type="entry name" value="C-TERMINAL OF ROC (COR) DOMAIN-CONTAINING PROTEIN"/>
    <property type="match status" value="1"/>
</dbReference>
<dbReference type="PANTHER" id="PTHR15077">
    <property type="entry name" value="FAS-ASSOCIATING DEATH DOMAIN-CONTAINING PROTEIN FADD"/>
    <property type="match status" value="1"/>
</dbReference>
<dbReference type="KEGG" id="bfo:118408974"/>
<feature type="region of interest" description="Disordered" evidence="1">
    <location>
        <begin position="1"/>
        <end position="36"/>
    </location>
</feature>
<dbReference type="Gene3D" id="1.10.533.10">
    <property type="entry name" value="Death Domain, Fas"/>
    <property type="match status" value="1"/>
</dbReference>
<dbReference type="RefSeq" id="XP_035665732.1">
    <property type="nucleotide sequence ID" value="XM_035809839.1"/>
</dbReference>
<dbReference type="CDD" id="cd01670">
    <property type="entry name" value="Death"/>
    <property type="match status" value="1"/>
</dbReference>
<dbReference type="SMART" id="SM00005">
    <property type="entry name" value="DEATH"/>
    <property type="match status" value="1"/>
</dbReference>
<feature type="domain" description="Death" evidence="2">
    <location>
        <begin position="69"/>
        <end position="152"/>
    </location>
</feature>
<organism evidence="3 4">
    <name type="scientific">Branchiostoma floridae</name>
    <name type="common">Florida lancelet</name>
    <name type="synonym">Amphioxus</name>
    <dbReference type="NCBI Taxonomy" id="7739"/>
    <lineage>
        <taxon>Eukaryota</taxon>
        <taxon>Metazoa</taxon>
        <taxon>Chordata</taxon>
        <taxon>Cephalochordata</taxon>
        <taxon>Leptocardii</taxon>
        <taxon>Amphioxiformes</taxon>
        <taxon>Branchiostomatidae</taxon>
        <taxon>Branchiostoma</taxon>
    </lineage>
</organism>
<dbReference type="InterPro" id="IPR016729">
    <property type="entry name" value="FADD"/>
</dbReference>
<feature type="compositionally biased region" description="Polar residues" evidence="1">
    <location>
        <begin position="20"/>
        <end position="33"/>
    </location>
</feature>
<evidence type="ECO:0000313" key="3">
    <source>
        <dbReference type="Proteomes" id="UP000001554"/>
    </source>
</evidence>
<evidence type="ECO:0000313" key="4">
    <source>
        <dbReference type="RefSeq" id="XP_035665732.1"/>
    </source>
</evidence>
<dbReference type="SUPFAM" id="SSF47986">
    <property type="entry name" value="DEATH domain"/>
    <property type="match status" value="1"/>
</dbReference>
<protein>
    <submittedName>
        <fullName evidence="4">Uncharacterized protein LOC118408974</fullName>
    </submittedName>
</protein>
<sequence>MAEGQGAAGFTGETAETDAVKSSPNLVPGSQTPPVDRKSRFAALGQIFKPWTWQAKKKSGKFKQTSIGVRAYFYSIKEKVSSDWKDLAFHLGLEQPDIDNIEGRNRDDKSRCMDLLEEWLKRNGERATIEVLMEALSEANLQSVVDGLRRKLQ</sequence>
<proteinExistence type="predicted"/>
<reference evidence="4" key="1">
    <citation type="submission" date="2025-08" db="UniProtKB">
        <authorList>
            <consortium name="RefSeq"/>
        </authorList>
    </citation>
    <scope>IDENTIFICATION</scope>
    <source>
        <strain evidence="4">S238N-H82</strain>
        <tissue evidence="4">Testes</tissue>
    </source>
</reference>
<dbReference type="Pfam" id="PF00531">
    <property type="entry name" value="Death"/>
    <property type="match status" value="1"/>
</dbReference>